<evidence type="ECO:0000313" key="1">
    <source>
        <dbReference type="EMBL" id="BBI35962.1"/>
    </source>
</evidence>
<proteinExistence type="predicted"/>
<sequence>MGLDILLYDNKNSLVSILEIKAELHEAIFASHKRWKSLRKLSDNYSTNAEFSGEGLEGLVTDLKNYKSLMIVEHQKAFHMLLEALSDNKVQRVQINGD</sequence>
<protein>
    <submittedName>
        <fullName evidence="1">Uncharacterized protein</fullName>
    </submittedName>
</protein>
<accession>A0A3T1DCZ0</accession>
<gene>
    <name evidence="1" type="ORF">KCTCHS21_53610</name>
</gene>
<evidence type="ECO:0000313" key="2">
    <source>
        <dbReference type="Proteomes" id="UP000289856"/>
    </source>
</evidence>
<dbReference type="KEGG" id="cohn:KCTCHS21_53610"/>
<dbReference type="RefSeq" id="WP_130615069.1">
    <property type="nucleotide sequence ID" value="NZ_AP019400.1"/>
</dbReference>
<dbReference type="OrthoDB" id="2627360at2"/>
<name>A0A3T1DCZ0_9BACL</name>
<dbReference type="EMBL" id="AP019400">
    <property type="protein sequence ID" value="BBI35962.1"/>
    <property type="molecule type" value="Genomic_DNA"/>
</dbReference>
<reference evidence="1 2" key="1">
    <citation type="submission" date="2019-01" db="EMBL/GenBank/DDBJ databases">
        <title>Complete genome sequence of Cohnella hallensis HS21 isolated from Korean fir (Abies koreana) rhizospheric soil.</title>
        <authorList>
            <person name="Jiang L."/>
            <person name="Kang S.W."/>
            <person name="Kim S."/>
            <person name="Jung J."/>
            <person name="Kim C.Y."/>
            <person name="Kim D.H."/>
            <person name="Kim S.W."/>
            <person name="Lee J."/>
        </authorList>
    </citation>
    <scope>NUCLEOTIDE SEQUENCE [LARGE SCALE GENOMIC DNA]</scope>
    <source>
        <strain evidence="1 2">HS21</strain>
    </source>
</reference>
<dbReference type="AlphaFoldDB" id="A0A3T1DCZ0"/>
<organism evidence="1 2">
    <name type="scientific">Cohnella abietis</name>
    <dbReference type="NCBI Taxonomy" id="2507935"/>
    <lineage>
        <taxon>Bacteria</taxon>
        <taxon>Bacillati</taxon>
        <taxon>Bacillota</taxon>
        <taxon>Bacilli</taxon>
        <taxon>Bacillales</taxon>
        <taxon>Paenibacillaceae</taxon>
        <taxon>Cohnella</taxon>
    </lineage>
</organism>
<dbReference type="Proteomes" id="UP000289856">
    <property type="component" value="Chromosome"/>
</dbReference>
<keyword evidence="2" id="KW-1185">Reference proteome</keyword>